<comment type="subcellular location">
    <subcellularLocation>
        <location evidence="1">Mitochondrion inner membrane</location>
        <topology evidence="1">Single-pass membrane protein</topology>
    </subcellularLocation>
</comment>
<evidence type="ECO:0000256" key="11">
    <source>
        <dbReference type="ARBA" id="ARBA00048778"/>
    </source>
</evidence>
<dbReference type="GO" id="GO:0005524">
    <property type="term" value="F:ATP binding"/>
    <property type="evidence" value="ECO:0007669"/>
    <property type="project" value="UniProtKB-KW"/>
</dbReference>
<evidence type="ECO:0000256" key="4">
    <source>
        <dbReference type="ARBA" id="ARBA00022741"/>
    </source>
</evidence>
<keyword evidence="8" id="KW-1133">Transmembrane helix</keyword>
<keyword evidence="6" id="KW-0378">Hydrolase</keyword>
<dbReference type="PANTHER" id="PTHR23070">
    <property type="entry name" value="BCS1 AAA-TYPE ATPASE"/>
    <property type="match status" value="1"/>
</dbReference>
<keyword evidence="3" id="KW-0812">Transmembrane</keyword>
<feature type="compositionally biased region" description="Basic and acidic residues" evidence="13">
    <location>
        <begin position="521"/>
        <end position="542"/>
    </location>
</feature>
<dbReference type="RefSeq" id="XP_065726502.1">
    <property type="nucleotide sequence ID" value="XM_065870430.1"/>
</dbReference>
<evidence type="ECO:0000259" key="14">
    <source>
        <dbReference type="SMART" id="SM00382"/>
    </source>
</evidence>
<keyword evidence="4 12" id="KW-0547">Nucleotide-binding</keyword>
<accession>A0AAJ8KDF5</accession>
<feature type="compositionally biased region" description="Basic and acidic residues" evidence="13">
    <location>
        <begin position="424"/>
        <end position="434"/>
    </location>
</feature>
<keyword evidence="16" id="KW-1185">Reference proteome</keyword>
<keyword evidence="9" id="KW-0496">Mitochondrion</keyword>
<dbReference type="InterPro" id="IPR050747">
    <property type="entry name" value="Mitochondrial_chaperone_BCS1"/>
</dbReference>
<evidence type="ECO:0000256" key="8">
    <source>
        <dbReference type="ARBA" id="ARBA00022989"/>
    </source>
</evidence>
<dbReference type="SMART" id="SM00382">
    <property type="entry name" value="AAA"/>
    <property type="match status" value="1"/>
</dbReference>
<feature type="compositionally biased region" description="Basic residues" evidence="13">
    <location>
        <begin position="445"/>
        <end position="467"/>
    </location>
</feature>
<dbReference type="AlphaFoldDB" id="A0AAJ8KDF5"/>
<feature type="region of interest" description="Disordered" evidence="13">
    <location>
        <begin position="179"/>
        <end position="252"/>
    </location>
</feature>
<feature type="compositionally biased region" description="Basic and acidic residues" evidence="13">
    <location>
        <begin position="468"/>
        <end position="504"/>
    </location>
</feature>
<dbReference type="InterPro" id="IPR003960">
    <property type="entry name" value="ATPase_AAA_CS"/>
</dbReference>
<evidence type="ECO:0000256" key="13">
    <source>
        <dbReference type="SAM" id="MobiDB-lite"/>
    </source>
</evidence>
<reference evidence="15" key="1">
    <citation type="submission" date="2013-07" db="EMBL/GenBank/DDBJ databases">
        <authorList>
            <consortium name="The Broad Institute Genome Sequencing Platform"/>
            <person name="Cuomo C."/>
            <person name="Litvintseva A."/>
            <person name="Chen Y."/>
            <person name="Heitman J."/>
            <person name="Sun S."/>
            <person name="Springer D."/>
            <person name="Dromer F."/>
            <person name="Young S.K."/>
            <person name="Zeng Q."/>
            <person name="Gargeya S."/>
            <person name="Fitzgerald M."/>
            <person name="Abouelleil A."/>
            <person name="Alvarado L."/>
            <person name="Berlin A.M."/>
            <person name="Chapman S.B."/>
            <person name="Dewar J."/>
            <person name="Goldberg J."/>
            <person name="Griggs A."/>
            <person name="Gujja S."/>
            <person name="Hansen M."/>
            <person name="Howarth C."/>
            <person name="Imamovic A."/>
            <person name="Larimer J."/>
            <person name="McCowan C."/>
            <person name="Murphy C."/>
            <person name="Pearson M."/>
            <person name="Priest M."/>
            <person name="Roberts A."/>
            <person name="Saif S."/>
            <person name="Shea T."/>
            <person name="Sykes S."/>
            <person name="Wortman J."/>
            <person name="Nusbaum C."/>
            <person name="Birren B."/>
        </authorList>
    </citation>
    <scope>NUCLEOTIDE SEQUENCE</scope>
    <source>
        <strain evidence="15">CBS 10118</strain>
    </source>
</reference>
<feature type="compositionally biased region" description="Low complexity" evidence="13">
    <location>
        <begin position="186"/>
        <end position="213"/>
    </location>
</feature>
<comment type="similarity">
    <text evidence="2">Belongs to the AAA ATPase family. BCS1 subfamily.</text>
</comment>
<evidence type="ECO:0000256" key="9">
    <source>
        <dbReference type="ARBA" id="ARBA00023128"/>
    </source>
</evidence>
<protein>
    <recommendedName>
        <fullName evidence="14">AAA+ ATPase domain-containing protein</fullName>
    </recommendedName>
</protein>
<reference evidence="15" key="2">
    <citation type="submission" date="2024-02" db="EMBL/GenBank/DDBJ databases">
        <title>Comparative genomics of Cryptococcus and Kwoniella reveals pathogenesis evolution and contrasting modes of karyotype evolution via chromosome fusion or intercentromeric recombination.</title>
        <authorList>
            <person name="Coelho M.A."/>
            <person name="David-Palma M."/>
            <person name="Shea T."/>
            <person name="Bowers K."/>
            <person name="McGinley-Smith S."/>
            <person name="Mohammad A.W."/>
            <person name="Gnirke A."/>
            <person name="Yurkov A.M."/>
            <person name="Nowrousian M."/>
            <person name="Sun S."/>
            <person name="Cuomo C.A."/>
            <person name="Heitman J."/>
        </authorList>
    </citation>
    <scope>NUCLEOTIDE SEQUENCE</scope>
    <source>
        <strain evidence="15">CBS 10118</strain>
    </source>
</reference>
<feature type="compositionally biased region" description="Basic and acidic residues" evidence="13">
    <location>
        <begin position="225"/>
        <end position="236"/>
    </location>
</feature>
<organism evidence="15 16">
    <name type="scientific">Kwoniella bestiolae CBS 10118</name>
    <dbReference type="NCBI Taxonomy" id="1296100"/>
    <lineage>
        <taxon>Eukaryota</taxon>
        <taxon>Fungi</taxon>
        <taxon>Dikarya</taxon>
        <taxon>Basidiomycota</taxon>
        <taxon>Agaricomycotina</taxon>
        <taxon>Tremellomycetes</taxon>
        <taxon>Tremellales</taxon>
        <taxon>Cryptococcaceae</taxon>
        <taxon>Kwoniella</taxon>
    </lineage>
</organism>
<dbReference type="Pfam" id="PF08740">
    <property type="entry name" value="BCS1_N"/>
    <property type="match status" value="1"/>
</dbReference>
<evidence type="ECO:0000256" key="3">
    <source>
        <dbReference type="ARBA" id="ARBA00022692"/>
    </source>
</evidence>
<dbReference type="GO" id="GO:0005743">
    <property type="term" value="C:mitochondrial inner membrane"/>
    <property type="evidence" value="ECO:0007669"/>
    <property type="project" value="UniProtKB-SubCell"/>
</dbReference>
<dbReference type="GO" id="GO:0016887">
    <property type="term" value="F:ATP hydrolysis activity"/>
    <property type="evidence" value="ECO:0007669"/>
    <property type="project" value="InterPro"/>
</dbReference>
<dbReference type="InterPro" id="IPR057495">
    <property type="entry name" value="AAA_lid_BCS1"/>
</dbReference>
<dbReference type="Pfam" id="PF25426">
    <property type="entry name" value="AAA_lid_BCS1"/>
    <property type="match status" value="1"/>
</dbReference>
<evidence type="ECO:0000256" key="1">
    <source>
        <dbReference type="ARBA" id="ARBA00004434"/>
    </source>
</evidence>
<keyword evidence="5" id="KW-0999">Mitochondrion inner membrane</keyword>
<sequence>MGIIKSDDWAFDSDKWFVMSTFLGTHKTFTQLLTAARNEYQSLSSGSTAIYSPRGRDDAGWYRSNTRPSRPWESVILPDGVKEWLLADMEEFLREKRFYQMRGLPWRRGYLFYGVPGSGKSSLIAALAHKLQLSIYLINLGAKGLDDDKLQGLLQACPGNCILLMEDIDCAFKKRKSKSRSEKRSSSSSSSSSSSESCSSSSDSDSDSSSSSKSSKKKAKKDKKDKKEKYKKENKNKNNGNGNKPPQQGFGSNITLSGLLNALDGVASSEGRLLFCTTNWVDKIDEALSRPGRCDVWIQFSNATKEQIKNLFLQFFRPASSTPTTPSSSDTSTPEEKGLISDKVDHTLSFTYPDTLKTEVNDDIDIASLADQFSEAIPEGKVSISALQGYLMRSKREPVKALEGVKAWIESGCGKGPTMTLPKKGVEMRDVEKGDSEDEPELNKSKGKKGRKDKKDKKDKKEKKKKGDKKEVDGLDKADSEGKKHDSDSQDAKEKDDAKGKDINSDTNEVANGDGTAEGDDGIRDQADAAEDETHIEEIGNE</sequence>
<dbReference type="InterPro" id="IPR027417">
    <property type="entry name" value="P-loop_NTPase"/>
</dbReference>
<evidence type="ECO:0000313" key="15">
    <source>
        <dbReference type="EMBL" id="WVW85247.1"/>
    </source>
</evidence>
<dbReference type="SUPFAM" id="SSF52540">
    <property type="entry name" value="P-loop containing nucleoside triphosphate hydrolases"/>
    <property type="match status" value="1"/>
</dbReference>
<dbReference type="Gene3D" id="3.40.50.300">
    <property type="entry name" value="P-loop containing nucleotide triphosphate hydrolases"/>
    <property type="match status" value="1"/>
</dbReference>
<keyword evidence="7 12" id="KW-0067">ATP-binding</keyword>
<evidence type="ECO:0000256" key="10">
    <source>
        <dbReference type="ARBA" id="ARBA00023136"/>
    </source>
</evidence>
<dbReference type="InterPro" id="IPR003593">
    <property type="entry name" value="AAA+_ATPase"/>
</dbReference>
<name>A0AAJ8KDF5_9TREE</name>
<dbReference type="PROSITE" id="PS00674">
    <property type="entry name" value="AAA"/>
    <property type="match status" value="1"/>
</dbReference>
<dbReference type="Proteomes" id="UP000092730">
    <property type="component" value="Chromosome 6"/>
</dbReference>
<evidence type="ECO:0000256" key="12">
    <source>
        <dbReference type="RuleBase" id="RU003651"/>
    </source>
</evidence>
<dbReference type="EMBL" id="CP144546">
    <property type="protein sequence ID" value="WVW85247.1"/>
    <property type="molecule type" value="Genomic_DNA"/>
</dbReference>
<proteinExistence type="inferred from homology"/>
<feature type="domain" description="AAA+ ATPase" evidence="14">
    <location>
        <begin position="106"/>
        <end position="302"/>
    </location>
</feature>
<evidence type="ECO:0000313" key="16">
    <source>
        <dbReference type="Proteomes" id="UP000092730"/>
    </source>
</evidence>
<feature type="region of interest" description="Disordered" evidence="13">
    <location>
        <begin position="410"/>
        <end position="542"/>
    </location>
</feature>
<evidence type="ECO:0000256" key="5">
    <source>
        <dbReference type="ARBA" id="ARBA00022792"/>
    </source>
</evidence>
<dbReference type="InterPro" id="IPR014851">
    <property type="entry name" value="BCS1_N"/>
</dbReference>
<dbReference type="GeneID" id="30211378"/>
<evidence type="ECO:0000256" key="6">
    <source>
        <dbReference type="ARBA" id="ARBA00022801"/>
    </source>
</evidence>
<evidence type="ECO:0000256" key="7">
    <source>
        <dbReference type="ARBA" id="ARBA00022840"/>
    </source>
</evidence>
<feature type="compositionally biased region" description="Basic residues" evidence="13">
    <location>
        <begin position="214"/>
        <end position="224"/>
    </location>
</feature>
<feature type="compositionally biased region" description="Low complexity" evidence="13">
    <location>
        <begin position="237"/>
        <end position="249"/>
    </location>
</feature>
<dbReference type="InterPro" id="IPR003959">
    <property type="entry name" value="ATPase_AAA_core"/>
</dbReference>
<dbReference type="Pfam" id="PF00004">
    <property type="entry name" value="AAA"/>
    <property type="match status" value="2"/>
</dbReference>
<gene>
    <name evidence="15" type="ORF">I302_107285</name>
</gene>
<comment type="catalytic activity">
    <reaction evidence="11">
        <text>ATP + H2O = ADP + phosphate + H(+)</text>
        <dbReference type="Rhea" id="RHEA:13065"/>
        <dbReference type="ChEBI" id="CHEBI:15377"/>
        <dbReference type="ChEBI" id="CHEBI:15378"/>
        <dbReference type="ChEBI" id="CHEBI:30616"/>
        <dbReference type="ChEBI" id="CHEBI:43474"/>
        <dbReference type="ChEBI" id="CHEBI:456216"/>
    </reaction>
    <physiologicalReaction direction="left-to-right" evidence="11">
        <dbReference type="Rhea" id="RHEA:13066"/>
    </physiologicalReaction>
</comment>
<evidence type="ECO:0000256" key="2">
    <source>
        <dbReference type="ARBA" id="ARBA00007448"/>
    </source>
</evidence>
<keyword evidence="10" id="KW-0472">Membrane</keyword>
<dbReference type="KEGG" id="kbi:30211378"/>